<dbReference type="Pfam" id="PF00498">
    <property type="entry name" value="FHA"/>
    <property type="match status" value="1"/>
</dbReference>
<dbReference type="eggNOG" id="COG1716">
    <property type="taxonomic scope" value="Bacteria"/>
</dbReference>
<dbReference type="InterPro" id="IPR000253">
    <property type="entry name" value="FHA_dom"/>
</dbReference>
<dbReference type="AlphaFoldDB" id="U5DKR0"/>
<feature type="region of interest" description="Disordered" evidence="1">
    <location>
        <begin position="97"/>
        <end position="155"/>
    </location>
</feature>
<keyword evidence="4" id="KW-1185">Reference proteome</keyword>
<comment type="caution">
    <text evidence="3">The sequence shown here is derived from an EMBL/GenBank/DDBJ whole genome shotgun (WGS) entry which is preliminary data.</text>
</comment>
<feature type="compositionally biased region" description="Basic and acidic residues" evidence="1">
    <location>
        <begin position="122"/>
        <end position="155"/>
    </location>
</feature>
<proteinExistence type="predicted"/>
<feature type="domain" description="FHA" evidence="2">
    <location>
        <begin position="26"/>
        <end position="74"/>
    </location>
</feature>
<dbReference type="PROSITE" id="PS50006">
    <property type="entry name" value="FHA_DOMAIN"/>
    <property type="match status" value="1"/>
</dbReference>
<gene>
    <name evidence="3" type="ORF">KR51_00010510</name>
</gene>
<dbReference type="SMART" id="SM00240">
    <property type="entry name" value="FHA"/>
    <property type="match status" value="1"/>
</dbReference>
<dbReference type="InParanoid" id="U5DKR0"/>
<dbReference type="InterPro" id="IPR008984">
    <property type="entry name" value="SMAD_FHA_dom_sf"/>
</dbReference>
<dbReference type="Proteomes" id="UP000016960">
    <property type="component" value="Unassembled WGS sequence"/>
</dbReference>
<dbReference type="OrthoDB" id="514712at2"/>
<dbReference type="Gene3D" id="2.60.200.20">
    <property type="match status" value="1"/>
</dbReference>
<protein>
    <submittedName>
        <fullName evidence="3">FHA domain protein</fullName>
    </submittedName>
</protein>
<evidence type="ECO:0000256" key="1">
    <source>
        <dbReference type="SAM" id="MobiDB-lite"/>
    </source>
</evidence>
<dbReference type="EMBL" id="ASSJ01000028">
    <property type="protein sequence ID" value="ERN42276.1"/>
    <property type="molecule type" value="Genomic_DNA"/>
</dbReference>
<evidence type="ECO:0000259" key="2">
    <source>
        <dbReference type="PROSITE" id="PS50006"/>
    </source>
</evidence>
<organism evidence="3 4">
    <name type="scientific">Rubidibacter lacunae KORDI 51-2</name>
    <dbReference type="NCBI Taxonomy" id="582515"/>
    <lineage>
        <taxon>Bacteria</taxon>
        <taxon>Bacillati</taxon>
        <taxon>Cyanobacteriota</taxon>
        <taxon>Cyanophyceae</taxon>
        <taxon>Oscillatoriophycideae</taxon>
        <taxon>Chroococcales</taxon>
        <taxon>Aphanothecaceae</taxon>
        <taxon>Rubidibacter</taxon>
    </lineage>
</organism>
<evidence type="ECO:0000313" key="4">
    <source>
        <dbReference type="Proteomes" id="UP000016960"/>
    </source>
</evidence>
<dbReference type="STRING" id="582515.KR51_00010510"/>
<reference evidence="3 4" key="1">
    <citation type="submission" date="2013-05" db="EMBL/GenBank/DDBJ databases">
        <title>Draft genome sequence of Rubidibacter lacunae KORDI 51-2.</title>
        <authorList>
            <person name="Choi D.H."/>
            <person name="Noh J.H."/>
            <person name="Kwon K.-K."/>
            <person name="Lee J.-H."/>
            <person name="Ryu J.-Y."/>
        </authorList>
    </citation>
    <scope>NUCLEOTIDE SEQUENCE [LARGE SCALE GENOMIC DNA]</scope>
    <source>
        <strain evidence="3 4">KORDI 51-2</strain>
    </source>
</reference>
<dbReference type="RefSeq" id="WP_022605377.1">
    <property type="nucleotide sequence ID" value="NZ_ASSJ01000028.1"/>
</dbReference>
<accession>U5DKR0</accession>
<dbReference type="PATRIC" id="fig|582515.4.peg.1173"/>
<sequence length="155" mass="17615">MITLTLLHPLQSVPVQTWTFEPQPLIRIGRSRRNEVTLFSAVVSRHHVELRRKGLEWELVNVGSNGTFTQGKRVSRAPVINGMIVRLASSGPQIQIWTKPQENPGRKRTLVGSGRRTTHVGGAEDRPARTLRERRRSISREELQRAKETQVEDPS</sequence>
<evidence type="ECO:0000313" key="3">
    <source>
        <dbReference type="EMBL" id="ERN42276.1"/>
    </source>
</evidence>
<dbReference type="SUPFAM" id="SSF49879">
    <property type="entry name" value="SMAD/FHA domain"/>
    <property type="match status" value="1"/>
</dbReference>
<name>U5DKR0_9CHRO</name>